<dbReference type="Proteomes" id="UP001058872">
    <property type="component" value="Chromosome"/>
</dbReference>
<dbReference type="SMART" id="SM00829">
    <property type="entry name" value="PKS_ER"/>
    <property type="match status" value="1"/>
</dbReference>
<accession>A0AAE9NF94</accession>
<dbReference type="SUPFAM" id="SSF51735">
    <property type="entry name" value="NAD(P)-binding Rossmann-fold domains"/>
    <property type="match status" value="1"/>
</dbReference>
<sequence length="327" mass="34745">MVRAVVCRTLGEPEALRLEEYPSRVLKPGEVRVAIRAAGLNFPDVLMAAGQYQLKPELPFTPGMEAAGDVTEIGPEARGVAVGDKVIVKMRHGAFADEAVVTPSQLTPKPSTFDYAEAATYLAGHGTAYHALIDRGQVAPGEVLLVHGAGGGTGLAAVEIGKMLGAIVIATASSDEKLAVAKARGADHLVRYDREPFRDAVKRITDGRGADVVFDPVGGQVFEDSMRCIAWGARLLVIGFTGGIGSARTNLLLIKGASVLGVRAGEAVRKNPALGEVRLKALLQWAEEGKLRPNVSHRLPLEDYAKAMRLLIDRKAIGRVALMMSEK</sequence>
<dbReference type="InterPro" id="IPR013149">
    <property type="entry name" value="ADH-like_C"/>
</dbReference>
<dbReference type="RefSeq" id="WP_257175326.1">
    <property type="nucleotide sequence ID" value="NZ_CP028989.1"/>
</dbReference>
<evidence type="ECO:0000313" key="2">
    <source>
        <dbReference type="EMBL" id="UUO68388.1"/>
    </source>
</evidence>
<dbReference type="SUPFAM" id="SSF50129">
    <property type="entry name" value="GroES-like"/>
    <property type="match status" value="1"/>
</dbReference>
<dbReference type="PANTHER" id="PTHR43677:SF4">
    <property type="entry name" value="QUINONE OXIDOREDUCTASE-LIKE PROTEIN 2"/>
    <property type="match status" value="1"/>
</dbReference>
<proteinExistence type="predicted"/>
<organism evidence="2 3">
    <name type="scientific">Bradyrhizobium betae</name>
    <dbReference type="NCBI Taxonomy" id="244734"/>
    <lineage>
        <taxon>Bacteria</taxon>
        <taxon>Pseudomonadati</taxon>
        <taxon>Pseudomonadota</taxon>
        <taxon>Alphaproteobacteria</taxon>
        <taxon>Hyphomicrobiales</taxon>
        <taxon>Nitrobacteraceae</taxon>
        <taxon>Bradyrhizobium</taxon>
    </lineage>
</organism>
<dbReference type="InterPro" id="IPR020843">
    <property type="entry name" value="ER"/>
</dbReference>
<feature type="domain" description="Enoyl reductase (ER)" evidence="1">
    <location>
        <begin position="11"/>
        <end position="322"/>
    </location>
</feature>
<dbReference type="PANTHER" id="PTHR43677">
    <property type="entry name" value="SHORT-CHAIN DEHYDROGENASE/REDUCTASE"/>
    <property type="match status" value="1"/>
</dbReference>
<dbReference type="EMBL" id="CP028989">
    <property type="protein sequence ID" value="UUO68388.1"/>
    <property type="molecule type" value="Genomic_DNA"/>
</dbReference>
<dbReference type="InterPro" id="IPR013154">
    <property type="entry name" value="ADH-like_N"/>
</dbReference>
<evidence type="ECO:0000313" key="3">
    <source>
        <dbReference type="Proteomes" id="UP001058872"/>
    </source>
</evidence>
<reference evidence="2" key="1">
    <citation type="submission" date="2018-04" db="EMBL/GenBank/DDBJ databases">
        <title>Genomes of Endosymbiotic and Endophytic Bradyrhizobium Publication status.</title>
        <authorList>
            <person name="Guha S."/>
            <person name="Jorrin B."/>
            <person name="Sarkar M."/>
            <person name="Poole P.S."/>
            <person name="DasGupta M."/>
        </authorList>
    </citation>
    <scope>NUCLEOTIDE SEQUENCE</scope>
    <source>
        <strain evidence="2">WBOS16</strain>
    </source>
</reference>
<dbReference type="CDD" id="cd08241">
    <property type="entry name" value="QOR1"/>
    <property type="match status" value="1"/>
</dbReference>
<dbReference type="GO" id="GO:0016491">
    <property type="term" value="F:oxidoreductase activity"/>
    <property type="evidence" value="ECO:0007669"/>
    <property type="project" value="InterPro"/>
</dbReference>
<dbReference type="Pfam" id="PF00107">
    <property type="entry name" value="ADH_zinc_N"/>
    <property type="match status" value="1"/>
</dbReference>
<dbReference type="InterPro" id="IPR051397">
    <property type="entry name" value="Zn-ADH-like_protein"/>
</dbReference>
<dbReference type="InterPro" id="IPR011032">
    <property type="entry name" value="GroES-like_sf"/>
</dbReference>
<name>A0AAE9NF94_9BRAD</name>
<evidence type="ECO:0000259" key="1">
    <source>
        <dbReference type="SMART" id="SM00829"/>
    </source>
</evidence>
<protein>
    <submittedName>
        <fullName evidence="2">NADPH:quinone oxidoreductase</fullName>
    </submittedName>
</protein>
<dbReference type="InterPro" id="IPR036291">
    <property type="entry name" value="NAD(P)-bd_dom_sf"/>
</dbReference>
<dbReference type="Gene3D" id="3.40.50.720">
    <property type="entry name" value="NAD(P)-binding Rossmann-like Domain"/>
    <property type="match status" value="1"/>
</dbReference>
<dbReference type="AlphaFoldDB" id="A0AAE9NF94"/>
<dbReference type="Pfam" id="PF08240">
    <property type="entry name" value="ADH_N"/>
    <property type="match status" value="1"/>
</dbReference>
<gene>
    <name evidence="2" type="ORF">DCM83_26370</name>
</gene>
<dbReference type="Gene3D" id="3.90.180.10">
    <property type="entry name" value="Medium-chain alcohol dehydrogenases, catalytic domain"/>
    <property type="match status" value="1"/>
</dbReference>